<dbReference type="Proteomes" id="UP000243719">
    <property type="component" value="Unassembled WGS sequence"/>
</dbReference>
<evidence type="ECO:0000313" key="2">
    <source>
        <dbReference type="EMBL" id="SDV47110.1"/>
    </source>
</evidence>
<evidence type="ECO:0000313" key="3">
    <source>
        <dbReference type="Proteomes" id="UP000243719"/>
    </source>
</evidence>
<organism evidence="2 3">
    <name type="scientific">Chitinasiproducens palmae</name>
    <dbReference type="NCBI Taxonomy" id="1770053"/>
    <lineage>
        <taxon>Bacteria</taxon>
        <taxon>Pseudomonadati</taxon>
        <taxon>Pseudomonadota</taxon>
        <taxon>Betaproteobacteria</taxon>
        <taxon>Burkholderiales</taxon>
        <taxon>Burkholderiaceae</taxon>
        <taxon>Chitinasiproducens</taxon>
    </lineage>
</organism>
<gene>
    <name evidence="2" type="ORF">SAMN05216551_102280</name>
</gene>
<accession>A0A1H2PKZ6</accession>
<protein>
    <submittedName>
        <fullName evidence="2">Uncharacterized protein</fullName>
    </submittedName>
</protein>
<dbReference type="EMBL" id="FNLO01000002">
    <property type="protein sequence ID" value="SDV47110.1"/>
    <property type="molecule type" value="Genomic_DNA"/>
</dbReference>
<keyword evidence="3" id="KW-1185">Reference proteome</keyword>
<evidence type="ECO:0000256" key="1">
    <source>
        <dbReference type="SAM" id="MobiDB-lite"/>
    </source>
</evidence>
<dbReference type="AlphaFoldDB" id="A0A1H2PKZ6"/>
<feature type="compositionally biased region" description="Basic and acidic residues" evidence="1">
    <location>
        <begin position="80"/>
        <end position="98"/>
    </location>
</feature>
<proteinExistence type="predicted"/>
<name>A0A1H2PKZ6_9BURK</name>
<dbReference type="STRING" id="1770053.SAMN05216551_102280"/>
<feature type="region of interest" description="Disordered" evidence="1">
    <location>
        <begin position="49"/>
        <end position="98"/>
    </location>
</feature>
<sequence>MAQRTEASAARNSVTRASVQRLRRRDPTRRIVLAWSARSTATVVTAMVDEQVPTGESGESGENGENGELGEEQVAAPDGARGDADPRRCERRCNGDPR</sequence>
<feature type="region of interest" description="Disordered" evidence="1">
    <location>
        <begin position="1"/>
        <end position="27"/>
    </location>
</feature>
<reference evidence="3" key="1">
    <citation type="submission" date="2016-09" db="EMBL/GenBank/DDBJ databases">
        <authorList>
            <person name="Varghese N."/>
            <person name="Submissions S."/>
        </authorList>
    </citation>
    <scope>NUCLEOTIDE SEQUENCE [LARGE SCALE GENOMIC DNA]</scope>
    <source>
        <strain evidence="3">JS23</strain>
    </source>
</reference>